<dbReference type="EMBL" id="FQZS01000008">
    <property type="protein sequence ID" value="SHI80429.1"/>
    <property type="molecule type" value="Genomic_DNA"/>
</dbReference>
<evidence type="ECO:0000256" key="5">
    <source>
        <dbReference type="ARBA" id="ARBA00023136"/>
    </source>
</evidence>
<dbReference type="GO" id="GO:0033228">
    <property type="term" value="P:cysteine export across plasma membrane"/>
    <property type="evidence" value="ECO:0007669"/>
    <property type="project" value="TreeGrafter"/>
</dbReference>
<comment type="subcellular location">
    <subcellularLocation>
        <location evidence="1">Cell membrane</location>
        <topology evidence="1">Multi-pass membrane protein</topology>
    </subcellularLocation>
</comment>
<keyword evidence="8" id="KW-1185">Reference proteome</keyword>
<proteinExistence type="predicted"/>
<dbReference type="PANTHER" id="PTHR30086:SF20">
    <property type="entry name" value="ARGININE EXPORTER PROTEIN ARGO-RELATED"/>
    <property type="match status" value="1"/>
</dbReference>
<evidence type="ECO:0000256" key="6">
    <source>
        <dbReference type="SAM" id="Phobius"/>
    </source>
</evidence>
<dbReference type="STRING" id="1122184.SAMN02745176_01416"/>
<dbReference type="InterPro" id="IPR001123">
    <property type="entry name" value="LeuE-type"/>
</dbReference>
<keyword evidence="5 6" id="KW-0472">Membrane</keyword>
<evidence type="ECO:0000313" key="8">
    <source>
        <dbReference type="Proteomes" id="UP000184442"/>
    </source>
</evidence>
<dbReference type="GO" id="GO:0005886">
    <property type="term" value="C:plasma membrane"/>
    <property type="evidence" value="ECO:0007669"/>
    <property type="project" value="UniProtKB-SubCell"/>
</dbReference>
<dbReference type="Pfam" id="PF01810">
    <property type="entry name" value="LysE"/>
    <property type="match status" value="1"/>
</dbReference>
<dbReference type="Proteomes" id="UP000184442">
    <property type="component" value="Unassembled WGS sequence"/>
</dbReference>
<sequence length="194" mass="21746">MPNIPAFISYVMVTTFTPGPNNIMAMSNATRYGFKKSIPFNTGVFTGFFIIFTLCGLFSVTLFNLIPSIQSIMTYLGAAYILWLAWKTYNSKPNSDEDNSRNTNKYIWGLLLQFVNPKGIIYAITTVSAFVVPYYKSAPIITGFALLLSFTAFVSNCCWGLFGSIFQRFIVKNVRMVNTIMALLLVYSAVSLFL</sequence>
<feature type="transmembrane region" description="Helical" evidence="6">
    <location>
        <begin position="6"/>
        <end position="26"/>
    </location>
</feature>
<protein>
    <submittedName>
        <fullName evidence="7">Threonine/homoserine/homoserine lactone efflux protein</fullName>
    </submittedName>
</protein>
<gene>
    <name evidence="7" type="ORF">SAMN02745176_01416</name>
</gene>
<dbReference type="AlphaFoldDB" id="A0A1M6E4Y1"/>
<feature type="transmembrane region" description="Helical" evidence="6">
    <location>
        <begin position="38"/>
        <end position="59"/>
    </location>
</feature>
<reference evidence="7 8" key="1">
    <citation type="submission" date="2016-11" db="EMBL/GenBank/DDBJ databases">
        <authorList>
            <person name="Jaros S."/>
            <person name="Januszkiewicz K."/>
            <person name="Wedrychowicz H."/>
        </authorList>
    </citation>
    <scope>NUCLEOTIDE SEQUENCE [LARGE SCALE GENOMIC DNA]</scope>
    <source>
        <strain evidence="7 8">DSM 19022</strain>
    </source>
</reference>
<evidence type="ECO:0000256" key="1">
    <source>
        <dbReference type="ARBA" id="ARBA00004651"/>
    </source>
</evidence>
<organism evidence="7 8">
    <name type="scientific">Lutispora thermophila DSM 19022</name>
    <dbReference type="NCBI Taxonomy" id="1122184"/>
    <lineage>
        <taxon>Bacteria</taxon>
        <taxon>Bacillati</taxon>
        <taxon>Bacillota</taxon>
        <taxon>Clostridia</taxon>
        <taxon>Lutisporales</taxon>
        <taxon>Lutisporaceae</taxon>
        <taxon>Lutispora</taxon>
    </lineage>
</organism>
<feature type="transmembrane region" description="Helical" evidence="6">
    <location>
        <begin position="107"/>
        <end position="132"/>
    </location>
</feature>
<dbReference type="GO" id="GO:0015171">
    <property type="term" value="F:amino acid transmembrane transporter activity"/>
    <property type="evidence" value="ECO:0007669"/>
    <property type="project" value="TreeGrafter"/>
</dbReference>
<evidence type="ECO:0000256" key="4">
    <source>
        <dbReference type="ARBA" id="ARBA00022989"/>
    </source>
</evidence>
<dbReference type="RefSeq" id="WP_073025525.1">
    <property type="nucleotide sequence ID" value="NZ_FQZS01000008.1"/>
</dbReference>
<dbReference type="OrthoDB" id="198428at2"/>
<keyword evidence="4 6" id="KW-1133">Transmembrane helix</keyword>
<feature type="transmembrane region" description="Helical" evidence="6">
    <location>
        <begin position="174"/>
        <end position="193"/>
    </location>
</feature>
<keyword evidence="3 6" id="KW-0812">Transmembrane</keyword>
<evidence type="ECO:0000256" key="3">
    <source>
        <dbReference type="ARBA" id="ARBA00022692"/>
    </source>
</evidence>
<evidence type="ECO:0000313" key="7">
    <source>
        <dbReference type="EMBL" id="SHI80429.1"/>
    </source>
</evidence>
<feature type="transmembrane region" description="Helical" evidence="6">
    <location>
        <begin position="65"/>
        <end position="86"/>
    </location>
</feature>
<name>A0A1M6E4Y1_9FIRM</name>
<dbReference type="PANTHER" id="PTHR30086">
    <property type="entry name" value="ARGININE EXPORTER PROTEIN ARGO"/>
    <property type="match status" value="1"/>
</dbReference>
<keyword evidence="2" id="KW-1003">Cell membrane</keyword>
<accession>A0A1M6E4Y1</accession>
<evidence type="ECO:0000256" key="2">
    <source>
        <dbReference type="ARBA" id="ARBA00022475"/>
    </source>
</evidence>
<feature type="transmembrane region" description="Helical" evidence="6">
    <location>
        <begin position="138"/>
        <end position="162"/>
    </location>
</feature>